<evidence type="ECO:0000256" key="2">
    <source>
        <dbReference type="ARBA" id="ARBA00023445"/>
    </source>
</evidence>
<protein>
    <recommendedName>
        <fullName evidence="3">NAD-dependent epimerase/dehydratase domain-containing protein</fullName>
    </recommendedName>
</protein>
<dbReference type="PANTHER" id="PTHR10366">
    <property type="entry name" value="NAD DEPENDENT EPIMERASE/DEHYDRATASE"/>
    <property type="match status" value="1"/>
</dbReference>
<name>A0A5E8B252_9ASCO</name>
<organism evidence="4 5">
    <name type="scientific">Magnusiomyces paraingens</name>
    <dbReference type="NCBI Taxonomy" id="2606893"/>
    <lineage>
        <taxon>Eukaryota</taxon>
        <taxon>Fungi</taxon>
        <taxon>Dikarya</taxon>
        <taxon>Ascomycota</taxon>
        <taxon>Saccharomycotina</taxon>
        <taxon>Dipodascomycetes</taxon>
        <taxon>Dipodascales</taxon>
        <taxon>Dipodascaceae</taxon>
        <taxon>Magnusiomyces</taxon>
    </lineage>
</organism>
<dbReference type="GeneID" id="43578926"/>
<dbReference type="Pfam" id="PF01370">
    <property type="entry name" value="Epimerase"/>
    <property type="match status" value="1"/>
</dbReference>
<dbReference type="Proteomes" id="UP000398389">
    <property type="component" value="Unassembled WGS sequence"/>
</dbReference>
<dbReference type="FunFam" id="3.40.50.720:FF:000191">
    <property type="entry name" value="Methylglyoxal reductase (NADPH-dependent)"/>
    <property type="match status" value="1"/>
</dbReference>
<dbReference type="PANTHER" id="PTHR10366:SF564">
    <property type="entry name" value="STEROL-4-ALPHA-CARBOXYLATE 3-DEHYDROGENASE, DECARBOXYLATING"/>
    <property type="match status" value="1"/>
</dbReference>
<dbReference type="CDD" id="cd05227">
    <property type="entry name" value="AR_SDR_e"/>
    <property type="match status" value="1"/>
</dbReference>
<dbReference type="InterPro" id="IPR050425">
    <property type="entry name" value="NAD(P)_dehydrat-like"/>
</dbReference>
<evidence type="ECO:0000313" key="4">
    <source>
        <dbReference type="EMBL" id="VVT43692.1"/>
    </source>
</evidence>
<proteinExistence type="inferred from homology"/>
<evidence type="ECO:0000259" key="3">
    <source>
        <dbReference type="Pfam" id="PF01370"/>
    </source>
</evidence>
<dbReference type="InterPro" id="IPR036291">
    <property type="entry name" value="NAD(P)-bd_dom_sf"/>
</dbReference>
<dbReference type="RefSeq" id="XP_031850717.1">
    <property type="nucleotide sequence ID" value="XM_031994826.1"/>
</dbReference>
<comment type="similarity">
    <text evidence="2">Belongs to the NAD(P)-dependent epimerase/dehydratase family. Dihydroflavonol-4-reductase subfamily.</text>
</comment>
<feature type="domain" description="NAD-dependent epimerase/dehydratase" evidence="3">
    <location>
        <begin position="8"/>
        <end position="259"/>
    </location>
</feature>
<dbReference type="SUPFAM" id="SSF51735">
    <property type="entry name" value="NAD(P)-binding Rossmann-fold domains"/>
    <property type="match status" value="1"/>
</dbReference>
<dbReference type="AlphaFoldDB" id="A0A5E8B252"/>
<dbReference type="GO" id="GO:0016616">
    <property type="term" value="F:oxidoreductase activity, acting on the CH-OH group of donors, NAD or NADP as acceptor"/>
    <property type="evidence" value="ECO:0007669"/>
    <property type="project" value="TreeGrafter"/>
</dbReference>
<dbReference type="Gene3D" id="3.40.50.720">
    <property type="entry name" value="NAD(P)-binding Rossmann-like Domain"/>
    <property type="match status" value="1"/>
</dbReference>
<gene>
    <name evidence="4" type="ORF">SAPINGB_P000102</name>
</gene>
<dbReference type="InterPro" id="IPR001509">
    <property type="entry name" value="Epimerase_deHydtase"/>
</dbReference>
<dbReference type="OrthoDB" id="2735536at2759"/>
<keyword evidence="5" id="KW-1185">Reference proteome</keyword>
<evidence type="ECO:0000313" key="5">
    <source>
        <dbReference type="Proteomes" id="UP000398389"/>
    </source>
</evidence>
<evidence type="ECO:0000256" key="1">
    <source>
        <dbReference type="ARBA" id="ARBA00023002"/>
    </source>
</evidence>
<dbReference type="EMBL" id="CABVLU010000001">
    <property type="protein sequence ID" value="VVT43692.1"/>
    <property type="molecule type" value="Genomic_DNA"/>
</dbReference>
<sequence>MTIKHNKVLLTGASGFIAIHTLKLLLERGYTVKATVRSQAKGQYLLDKFPGQPIELAIVEDIRVPGAFDKTLEEDKEITAVLHTASPFFTAKEDPLNELLIPALEGTKNILSAIKKHAPQVTSVVITSSFAAILDPSKLHDHSTVFSESTWSPITWEQATTDLSTSYRGSKTFAEKEFWRFIKEESPNFTGTTVNPPAVFGPLLQDVPSVDRLNTSNGLLYHGVFNPKDGNDFNSTPHIWVDVRDVALAHILPLEKPELAGKRLFVTAGFFSLQSVLDIVNKDFPELQGKIPVGEPGTGLSKVPNVYQIDNHVTNELLGIKYHTLEETVKDTFKTLIELKNKVDK</sequence>
<keyword evidence="1" id="KW-0560">Oxidoreductase</keyword>
<reference evidence="4 5" key="1">
    <citation type="submission" date="2019-09" db="EMBL/GenBank/DDBJ databases">
        <authorList>
            <person name="Brejova B."/>
        </authorList>
    </citation>
    <scope>NUCLEOTIDE SEQUENCE [LARGE SCALE GENOMIC DNA]</scope>
</reference>
<accession>A0A5E8B252</accession>